<evidence type="ECO:0000313" key="2">
    <source>
        <dbReference type="EMBL" id="OLP95400.1"/>
    </source>
</evidence>
<reference evidence="2 3" key="1">
    <citation type="submission" date="2016-02" db="EMBL/GenBank/DDBJ databases">
        <title>Genome analysis of coral dinoflagellate symbionts highlights evolutionary adaptations to a symbiotic lifestyle.</title>
        <authorList>
            <person name="Aranda M."/>
            <person name="Li Y."/>
            <person name="Liew Y.J."/>
            <person name="Baumgarten S."/>
            <person name="Simakov O."/>
            <person name="Wilson M."/>
            <person name="Piel J."/>
            <person name="Ashoor H."/>
            <person name="Bougouffa S."/>
            <person name="Bajic V.B."/>
            <person name="Ryu T."/>
            <person name="Ravasi T."/>
            <person name="Bayer T."/>
            <person name="Micklem G."/>
            <person name="Kim H."/>
            <person name="Bhak J."/>
            <person name="Lajeunesse T.C."/>
            <person name="Voolstra C.R."/>
        </authorList>
    </citation>
    <scope>NUCLEOTIDE SEQUENCE [LARGE SCALE GENOMIC DNA]</scope>
    <source>
        <strain evidence="2 3">CCMP2467</strain>
    </source>
</reference>
<organism evidence="2 3">
    <name type="scientific">Symbiodinium microadriaticum</name>
    <name type="common">Dinoflagellate</name>
    <name type="synonym">Zooxanthella microadriatica</name>
    <dbReference type="NCBI Taxonomy" id="2951"/>
    <lineage>
        <taxon>Eukaryota</taxon>
        <taxon>Sar</taxon>
        <taxon>Alveolata</taxon>
        <taxon>Dinophyceae</taxon>
        <taxon>Suessiales</taxon>
        <taxon>Symbiodiniaceae</taxon>
        <taxon>Symbiodinium</taxon>
    </lineage>
</organism>
<dbReference type="OrthoDB" id="447429at2759"/>
<feature type="signal peptide" evidence="1">
    <location>
        <begin position="1"/>
        <end position="16"/>
    </location>
</feature>
<keyword evidence="1" id="KW-0732">Signal</keyword>
<gene>
    <name evidence="2" type="ORF">AK812_SmicGene22487</name>
</gene>
<dbReference type="AlphaFoldDB" id="A0A1Q9DJT8"/>
<sequence>MMRVCHVRGTLAVVCASVLRCFVAPQTKQLAVLRKPVRAMADETRSAGNTFWACIQQAACDNKTDPEAYVTEVQRRAGQCMNSSHVVDRTAAVEALVRAIASTGAFTVVLGGKNLGKTFLTKAAVRNCSSDVVVLSANMRNMPGDSLLDAILMTANRSLEGLANQKDFSQSIANVAGVISAIASAMENLGPAATPVANLVKESISGIFTRNAIVVDEANLGLPGLTNGQDSAENREAKSALAAITAWTKEQKLTSVMLISSEFAYPFRLQATGLDFRDITKTIVIGEVPEPDMLTMLQEDWGMKLNLAKPFHKYYSGKIYTTKLPLDMLIDKKDEFYPFAVLLCPGLPSCAQNARARAHLENIAKQGFSLVEDAKTDEGAEMIAEENLGGVISRNAITFGLPDIFNGPDRKWAVIPSTYHMKLLIHRELPQIPLPKPGPSAGSAGARVARFETVAPGSTYHGYAHETFGMDRTLPGSILADGATCVHIKQASRRRPTQQNPPLSLFQCEALHAFHSTPPLVLDAVHIVPPLPVDDVLLTDLSHSDLSRPFGIWAMAEDTDQSPPQTRVEITAGQRLLVLLRVTVETPAKGYSTTKKTFNVPFLLDTGSPQSFMCQEDVSFFEYLEKIELSELRQEKCFLLHLSAAPHGILKPLIQASLKWNDLRDQMKVDCSLKSELFCLLLKETAARLEKFEQTPESQAAAEKAQWLSNSPMLWLYQKWDPEWQALVLDPSRPGVAHQEVKGLLESMQAAIKHDPDALNKFGAKRKLTEGMQGNSVPFKVSIGLRGPHCEALYAAFAKLSGLAVLNLIGANMHKERQKHGREAEEVRNLTWRSSAGSSTQAVPTPATLTLPSCSLFMPRHRHEKSGDQYFTYWMKVHLPDLQAQELQGTGTSSAPSIVWVRELIRKDCAV</sequence>
<accession>A0A1Q9DJT8</accession>
<protein>
    <submittedName>
        <fullName evidence="2">Uncharacterized protein</fullName>
    </submittedName>
</protein>
<keyword evidence="3" id="KW-1185">Reference proteome</keyword>
<comment type="caution">
    <text evidence="2">The sequence shown here is derived from an EMBL/GenBank/DDBJ whole genome shotgun (WGS) entry which is preliminary data.</text>
</comment>
<evidence type="ECO:0000313" key="3">
    <source>
        <dbReference type="Proteomes" id="UP000186817"/>
    </source>
</evidence>
<evidence type="ECO:0000256" key="1">
    <source>
        <dbReference type="SAM" id="SignalP"/>
    </source>
</evidence>
<feature type="chain" id="PRO_5012186842" evidence="1">
    <location>
        <begin position="17"/>
        <end position="911"/>
    </location>
</feature>
<name>A0A1Q9DJT8_SYMMI</name>
<dbReference type="EMBL" id="LSRX01000503">
    <property type="protein sequence ID" value="OLP95400.1"/>
    <property type="molecule type" value="Genomic_DNA"/>
</dbReference>
<dbReference type="Proteomes" id="UP000186817">
    <property type="component" value="Unassembled WGS sequence"/>
</dbReference>
<proteinExistence type="predicted"/>